<keyword evidence="6" id="KW-0805">Transcription regulation</keyword>
<feature type="domain" description="Rrn7/TAF1B N-terminal cyclin" evidence="10">
    <location>
        <begin position="164"/>
        <end position="243"/>
    </location>
</feature>
<dbReference type="InterPro" id="IPR033599">
    <property type="entry name" value="TAF1B/Rrn7"/>
</dbReference>
<dbReference type="Proteomes" id="UP001652625">
    <property type="component" value="Chromosome 11"/>
</dbReference>
<evidence type="ECO:0000256" key="3">
    <source>
        <dbReference type="ARBA" id="ARBA00022723"/>
    </source>
</evidence>
<comment type="subcellular location">
    <subcellularLocation>
        <location evidence="1">Nucleus</location>
        <location evidence="1">Nucleolus</location>
    </subcellularLocation>
</comment>
<comment type="similarity">
    <text evidence="2">Belongs to the RRN7/TAF1B family.</text>
</comment>
<evidence type="ECO:0000256" key="8">
    <source>
        <dbReference type="ARBA" id="ARBA00023163"/>
    </source>
</evidence>
<feature type="domain" description="Rrn7/TAF1B C-terminal cyclin" evidence="11">
    <location>
        <begin position="273"/>
        <end position="394"/>
    </location>
</feature>
<proteinExistence type="inferred from homology"/>
<gene>
    <name evidence="13" type="primary">LOC100214275</name>
</gene>
<dbReference type="InterPro" id="IPR048538">
    <property type="entry name" value="Rrn7_cyclin_C"/>
</dbReference>
<evidence type="ECO:0000256" key="5">
    <source>
        <dbReference type="ARBA" id="ARBA00022833"/>
    </source>
</evidence>
<accession>A0ABM4CXR0</accession>
<dbReference type="GeneID" id="100214275"/>
<evidence type="ECO:0000256" key="4">
    <source>
        <dbReference type="ARBA" id="ARBA00022771"/>
    </source>
</evidence>
<evidence type="ECO:0000256" key="1">
    <source>
        <dbReference type="ARBA" id="ARBA00004604"/>
    </source>
</evidence>
<organism evidence="12 13">
    <name type="scientific">Hydra vulgaris</name>
    <name type="common">Hydra</name>
    <name type="synonym">Hydra attenuata</name>
    <dbReference type="NCBI Taxonomy" id="6087"/>
    <lineage>
        <taxon>Eukaryota</taxon>
        <taxon>Metazoa</taxon>
        <taxon>Cnidaria</taxon>
        <taxon>Hydrozoa</taxon>
        <taxon>Hydroidolina</taxon>
        <taxon>Anthoathecata</taxon>
        <taxon>Aplanulata</taxon>
        <taxon>Hydridae</taxon>
        <taxon>Hydra</taxon>
    </lineage>
</organism>
<keyword evidence="8" id="KW-0804">Transcription</keyword>
<evidence type="ECO:0000313" key="13">
    <source>
        <dbReference type="RefSeq" id="XP_065666647.1"/>
    </source>
</evidence>
<protein>
    <submittedName>
        <fullName evidence="13">TATA box-binding protein-associated factor RNA polymerase I subunit B isoform X3</fullName>
    </submittedName>
</protein>
<evidence type="ECO:0000259" key="11">
    <source>
        <dbReference type="Pfam" id="PF20645"/>
    </source>
</evidence>
<name>A0ABM4CXR0_HYDVU</name>
<evidence type="ECO:0000256" key="7">
    <source>
        <dbReference type="ARBA" id="ARBA00023125"/>
    </source>
</evidence>
<sequence>MPICDLCDGESFYDLDGKYYCVSCSTQSQEVQVEARQEMGYGKDYYSQLQQRTGKKCGKKNMPHNVGHTWVIYEGYQYLMKAQVDGLVKMGFDAQLKNVVGDLWFAYLREMKVAFFDGEPTTMKLQKVNHEGGRNFKKIGVIPPYIIKRKSKSYLKKEEKRRNKQGYFSLTLEGSGSKHSKQQEEYETHYLNPELEKCFTQKHTMIFCYLGLLLLGEPILITDLLRWSNEGALPYHKASVVLPETMKFVFRDDTKLCRRKTPTANEMSILAKKIIEKLKLNINFSNEELKLLLTSVIVDLEFDYAVLKIVNFLTESVNFGFSYGVSSWNTKFVLEGYLAAFIFYATKLLYYLDGESEENDVINVQVLFRFNLTRVETWKHWVFKNTNKVKKKLHNGIPQNLNDLKYINDVSTYVDYCCKDVFSSFQPRDCVLATHEQMSRVIRRVTSNSETKESLFKIFNASARHFNEEVDLDNIIRLPSSFPQSHSQIGEPLYTMNDTSDSELKLKVKKCSCRNTDASKNLPSISYASLMEPNESCKYLIEVLSKRFLIDQSELQIYLKAVGLAIRNSTLNVFAY</sequence>
<dbReference type="PANTHER" id="PTHR31576:SF2">
    <property type="entry name" value="TATA BOX-BINDING PROTEIN-ASSOCIATED FACTOR RNA POLYMERASE I SUBUNIT B"/>
    <property type="match status" value="1"/>
</dbReference>
<keyword evidence="12" id="KW-1185">Reference proteome</keyword>
<evidence type="ECO:0000313" key="12">
    <source>
        <dbReference type="Proteomes" id="UP001652625"/>
    </source>
</evidence>
<reference evidence="13" key="1">
    <citation type="submission" date="2025-08" db="UniProtKB">
        <authorList>
            <consortium name="RefSeq"/>
        </authorList>
    </citation>
    <scope>IDENTIFICATION</scope>
</reference>
<dbReference type="Pfam" id="PF20645">
    <property type="entry name" value="Rrn7_cyclin_C"/>
    <property type="match status" value="1"/>
</dbReference>
<evidence type="ECO:0000256" key="2">
    <source>
        <dbReference type="ARBA" id="ARBA00006899"/>
    </source>
</evidence>
<evidence type="ECO:0000256" key="9">
    <source>
        <dbReference type="ARBA" id="ARBA00023242"/>
    </source>
</evidence>
<keyword evidence="5" id="KW-0862">Zinc</keyword>
<keyword evidence="3" id="KW-0479">Metal-binding</keyword>
<keyword evidence="4" id="KW-0863">Zinc-finger</keyword>
<dbReference type="PANTHER" id="PTHR31576">
    <property type="entry name" value="TATA BOX-BINDING PROTEIN-ASSOCIATED FACTOR RNA POLYMERASE I SUBUNIT B"/>
    <property type="match status" value="1"/>
</dbReference>
<dbReference type="Pfam" id="PF20644">
    <property type="entry name" value="Rrn7_cyclin_N"/>
    <property type="match status" value="1"/>
</dbReference>
<dbReference type="InterPro" id="IPR048540">
    <property type="entry name" value="Rrn7_cyclin_N"/>
</dbReference>
<keyword evidence="9" id="KW-0539">Nucleus</keyword>
<evidence type="ECO:0000256" key="6">
    <source>
        <dbReference type="ARBA" id="ARBA00023015"/>
    </source>
</evidence>
<evidence type="ECO:0000259" key="10">
    <source>
        <dbReference type="Pfam" id="PF20644"/>
    </source>
</evidence>
<keyword evidence="7" id="KW-0238">DNA-binding</keyword>
<dbReference type="RefSeq" id="XP_065666647.1">
    <property type="nucleotide sequence ID" value="XM_065810575.1"/>
</dbReference>